<name>A0A392TJR7_9FABA</name>
<reference evidence="2 3" key="1">
    <citation type="journal article" date="2018" name="Front. Plant Sci.">
        <title>Red Clover (Trifolium pratense) and Zigzag Clover (T. medium) - A Picture of Genomic Similarities and Differences.</title>
        <authorList>
            <person name="Dluhosova J."/>
            <person name="Istvanek J."/>
            <person name="Nedelnik J."/>
            <person name="Repkova J."/>
        </authorList>
    </citation>
    <scope>NUCLEOTIDE SEQUENCE [LARGE SCALE GENOMIC DNA]</scope>
    <source>
        <strain evidence="3">cv. 10/8</strain>
        <tissue evidence="2">Leaf</tissue>
    </source>
</reference>
<evidence type="ECO:0000313" key="3">
    <source>
        <dbReference type="Proteomes" id="UP000265520"/>
    </source>
</evidence>
<organism evidence="2 3">
    <name type="scientific">Trifolium medium</name>
    <dbReference type="NCBI Taxonomy" id="97028"/>
    <lineage>
        <taxon>Eukaryota</taxon>
        <taxon>Viridiplantae</taxon>
        <taxon>Streptophyta</taxon>
        <taxon>Embryophyta</taxon>
        <taxon>Tracheophyta</taxon>
        <taxon>Spermatophyta</taxon>
        <taxon>Magnoliopsida</taxon>
        <taxon>eudicotyledons</taxon>
        <taxon>Gunneridae</taxon>
        <taxon>Pentapetalae</taxon>
        <taxon>rosids</taxon>
        <taxon>fabids</taxon>
        <taxon>Fabales</taxon>
        <taxon>Fabaceae</taxon>
        <taxon>Papilionoideae</taxon>
        <taxon>50 kb inversion clade</taxon>
        <taxon>NPAAA clade</taxon>
        <taxon>Hologalegina</taxon>
        <taxon>IRL clade</taxon>
        <taxon>Trifolieae</taxon>
        <taxon>Trifolium</taxon>
    </lineage>
</organism>
<comment type="caution">
    <text evidence="2">The sequence shown here is derived from an EMBL/GenBank/DDBJ whole genome shotgun (WGS) entry which is preliminary data.</text>
</comment>
<accession>A0A392TJR7</accession>
<sequence>MMSYLGSTNKEAAHEVKTTKGAHA</sequence>
<dbReference type="AlphaFoldDB" id="A0A392TJR7"/>
<feature type="non-terminal residue" evidence="2">
    <location>
        <position position="24"/>
    </location>
</feature>
<dbReference type="Proteomes" id="UP000265520">
    <property type="component" value="Unassembled WGS sequence"/>
</dbReference>
<feature type="compositionally biased region" description="Polar residues" evidence="1">
    <location>
        <begin position="1"/>
        <end position="10"/>
    </location>
</feature>
<keyword evidence="3" id="KW-1185">Reference proteome</keyword>
<feature type="region of interest" description="Disordered" evidence="1">
    <location>
        <begin position="1"/>
        <end position="24"/>
    </location>
</feature>
<evidence type="ECO:0000256" key="1">
    <source>
        <dbReference type="SAM" id="MobiDB-lite"/>
    </source>
</evidence>
<evidence type="ECO:0000313" key="2">
    <source>
        <dbReference type="EMBL" id="MCI61383.1"/>
    </source>
</evidence>
<proteinExistence type="predicted"/>
<protein>
    <submittedName>
        <fullName evidence="2">Uncharacterized protein</fullName>
    </submittedName>
</protein>
<dbReference type="EMBL" id="LXQA010598905">
    <property type="protein sequence ID" value="MCI61383.1"/>
    <property type="molecule type" value="Genomic_DNA"/>
</dbReference>